<comment type="caution">
    <text evidence="1">The sequence shown here is derived from an EMBL/GenBank/DDBJ whole genome shotgun (WGS) entry which is preliminary data.</text>
</comment>
<protein>
    <submittedName>
        <fullName evidence="1">Uncharacterized protein</fullName>
    </submittedName>
</protein>
<proteinExistence type="predicted"/>
<sequence>MFTPTVDIVIPTYHPGQWKSRCALGELRSPWLRFRILFKSQVLFDRNINSSVVAVSKG</sequence>
<accession>A0ABV0KIW9</accession>
<dbReference type="RefSeq" id="WP_190450095.1">
    <property type="nucleotide sequence ID" value="NZ_JAMPLM010000008.1"/>
</dbReference>
<keyword evidence="2" id="KW-1185">Reference proteome</keyword>
<reference evidence="1 2" key="1">
    <citation type="submission" date="2022-04" db="EMBL/GenBank/DDBJ databases">
        <title>Positive selection, recombination, and allopatry shape intraspecific diversity of widespread and dominant cyanobacteria.</title>
        <authorList>
            <person name="Wei J."/>
            <person name="Shu W."/>
            <person name="Hu C."/>
        </authorList>
    </citation>
    <scope>NUCLEOTIDE SEQUENCE [LARGE SCALE GENOMIC DNA]</scope>
    <source>
        <strain evidence="1 2">AS-A4</strain>
    </source>
</reference>
<gene>
    <name evidence="1" type="ORF">NDI38_11400</name>
</gene>
<organism evidence="1 2">
    <name type="scientific">Stenomitos frigidus AS-A4</name>
    <dbReference type="NCBI Taxonomy" id="2933935"/>
    <lineage>
        <taxon>Bacteria</taxon>
        <taxon>Bacillati</taxon>
        <taxon>Cyanobacteriota</taxon>
        <taxon>Cyanophyceae</taxon>
        <taxon>Leptolyngbyales</taxon>
        <taxon>Leptolyngbyaceae</taxon>
        <taxon>Stenomitos</taxon>
    </lineage>
</organism>
<dbReference type="EMBL" id="JAMPLM010000008">
    <property type="protein sequence ID" value="MEP1059042.1"/>
    <property type="molecule type" value="Genomic_DNA"/>
</dbReference>
<evidence type="ECO:0000313" key="2">
    <source>
        <dbReference type="Proteomes" id="UP001476950"/>
    </source>
</evidence>
<name>A0ABV0KIW9_9CYAN</name>
<dbReference type="Proteomes" id="UP001476950">
    <property type="component" value="Unassembled WGS sequence"/>
</dbReference>
<evidence type="ECO:0000313" key="1">
    <source>
        <dbReference type="EMBL" id="MEP1059042.1"/>
    </source>
</evidence>